<comment type="caution">
    <text evidence="8">The sequence shown here is derived from an EMBL/GenBank/DDBJ whole genome shotgun (WGS) entry which is preliminary data.</text>
</comment>
<dbReference type="Gene3D" id="1.25.10.10">
    <property type="entry name" value="Leucine-rich Repeat Variant"/>
    <property type="match status" value="1"/>
</dbReference>
<evidence type="ECO:0000256" key="2">
    <source>
        <dbReference type="ARBA" id="ARBA00022618"/>
    </source>
</evidence>
<evidence type="ECO:0000259" key="7">
    <source>
        <dbReference type="Pfam" id="PF09759"/>
    </source>
</evidence>
<keyword evidence="3" id="KW-0131">Cell cycle</keyword>
<evidence type="ECO:0000256" key="6">
    <source>
        <dbReference type="ARBA" id="ARBA00044805"/>
    </source>
</evidence>
<dbReference type="GO" id="GO:0051301">
    <property type="term" value="P:cell division"/>
    <property type="evidence" value="ECO:0007669"/>
    <property type="project" value="UniProtKB-KW"/>
</dbReference>
<dbReference type="GO" id="GO:0005829">
    <property type="term" value="C:cytosol"/>
    <property type="evidence" value="ECO:0007669"/>
    <property type="project" value="TreeGrafter"/>
</dbReference>
<dbReference type="InterPro" id="IPR051374">
    <property type="entry name" value="Ataxin-10/CTR86_families"/>
</dbReference>
<name>A0AAD6XXX9_9AGAR</name>
<evidence type="ECO:0000256" key="4">
    <source>
        <dbReference type="ARBA" id="ARBA00044746"/>
    </source>
</evidence>
<dbReference type="InterPro" id="IPR019156">
    <property type="entry name" value="Ataxin-10_domain"/>
</dbReference>
<dbReference type="PANTHER" id="PTHR13255">
    <property type="entry name" value="ATAXIN-10"/>
    <property type="match status" value="1"/>
</dbReference>
<gene>
    <name evidence="8" type="ORF">B0H15DRAFT_774345</name>
</gene>
<protein>
    <recommendedName>
        <fullName evidence="5">Ataxin-10 homolog</fullName>
    </recommendedName>
    <alternativeName>
        <fullName evidence="6">Copper transport protein 86</fullName>
    </alternativeName>
</protein>
<dbReference type="AlphaFoldDB" id="A0AAD6XXX9"/>
<keyword evidence="2" id="KW-0132">Cell division</keyword>
<keyword evidence="9" id="KW-1185">Reference proteome</keyword>
<sequence length="574" mass="64252">MSDFISPFILACATFDFNSQDSVLSLTTLLESATAELGQSKTQRYTIRVHRLITADAYGFRERLGENEALWTELRKLWRDLSRVHLTFWENDDSDEETEREMEGKKQHGLKLLSASLARFTRNLVAGVQANQMRAYENEPALRRLIHYYTSWSFMEDKEATLVARILAQALSNIVTSNDILVAKLWNTYMNLPDDQVVIIRLLSSPDPRTLLAALILILNCIEGSRTRVKILTRSASGVKICISLLDNMVRLYDAEDATEGARAFDIGYEIFSRIMTMDLAPSLFSRMSMADEIITPHQTTLLKLIDSYLQTARSSPTPTTPQGTPIYAKLERMLSKTFFSLSSYAQSSIQNSLQPSKPDPAASITSPNVTRAAFEPPSSLDVMLPKVSEGLVLVTQCIVTITLESLEIDAGLGQNSQEFFNEARWADQGIIEYLIELLRLLDLFLPRINFGKPVSADGRAVLPTHTQSPDVGDERDSTGFSYLKRDLVRLLGILCHGSKAVQDRARLCGGIEVVMNLCVIDERNPYLREHAIFALHNLLEDNPENQAVVEAIKPTGSWDDSGVLRDTPGAVRR</sequence>
<reference evidence="8" key="1">
    <citation type="submission" date="2023-03" db="EMBL/GenBank/DDBJ databases">
        <title>Massive genome expansion in bonnet fungi (Mycena s.s.) driven by repeated elements and novel gene families across ecological guilds.</title>
        <authorList>
            <consortium name="Lawrence Berkeley National Laboratory"/>
            <person name="Harder C.B."/>
            <person name="Miyauchi S."/>
            <person name="Viragh M."/>
            <person name="Kuo A."/>
            <person name="Thoen E."/>
            <person name="Andreopoulos B."/>
            <person name="Lu D."/>
            <person name="Skrede I."/>
            <person name="Drula E."/>
            <person name="Henrissat B."/>
            <person name="Morin E."/>
            <person name="Kohler A."/>
            <person name="Barry K."/>
            <person name="LaButti K."/>
            <person name="Morin E."/>
            <person name="Salamov A."/>
            <person name="Lipzen A."/>
            <person name="Mereny Z."/>
            <person name="Hegedus B."/>
            <person name="Baldrian P."/>
            <person name="Stursova M."/>
            <person name="Weitz H."/>
            <person name="Taylor A."/>
            <person name="Grigoriev I.V."/>
            <person name="Nagy L.G."/>
            <person name="Martin F."/>
            <person name="Kauserud H."/>
        </authorList>
    </citation>
    <scope>NUCLEOTIDE SEQUENCE</scope>
    <source>
        <strain evidence="8">CBHHK173m</strain>
    </source>
</reference>
<dbReference type="EMBL" id="JARJCN010000012">
    <property type="protein sequence ID" value="KAJ7095906.1"/>
    <property type="molecule type" value="Genomic_DNA"/>
</dbReference>
<proteinExistence type="inferred from homology"/>
<dbReference type="Pfam" id="PF09759">
    <property type="entry name" value="Atx10homo_assoc"/>
    <property type="match status" value="1"/>
</dbReference>
<comment type="similarity">
    <text evidence="1">Belongs to the ataxin-10 family.</text>
</comment>
<evidence type="ECO:0000256" key="3">
    <source>
        <dbReference type="ARBA" id="ARBA00023306"/>
    </source>
</evidence>
<dbReference type="PANTHER" id="PTHR13255:SF0">
    <property type="entry name" value="ATAXIN-10"/>
    <property type="match status" value="1"/>
</dbReference>
<dbReference type="SUPFAM" id="SSF48371">
    <property type="entry name" value="ARM repeat"/>
    <property type="match status" value="1"/>
</dbReference>
<evidence type="ECO:0000256" key="1">
    <source>
        <dbReference type="ARBA" id="ARBA00008384"/>
    </source>
</evidence>
<dbReference type="InterPro" id="IPR016024">
    <property type="entry name" value="ARM-type_fold"/>
</dbReference>
<comment type="function">
    <text evidence="4">May play a role in the regulation of cytokinesis.</text>
</comment>
<dbReference type="Proteomes" id="UP001222325">
    <property type="component" value="Unassembled WGS sequence"/>
</dbReference>
<organism evidence="8 9">
    <name type="scientific">Mycena belliarum</name>
    <dbReference type="NCBI Taxonomy" id="1033014"/>
    <lineage>
        <taxon>Eukaryota</taxon>
        <taxon>Fungi</taxon>
        <taxon>Dikarya</taxon>
        <taxon>Basidiomycota</taxon>
        <taxon>Agaricomycotina</taxon>
        <taxon>Agaricomycetes</taxon>
        <taxon>Agaricomycetidae</taxon>
        <taxon>Agaricales</taxon>
        <taxon>Marasmiineae</taxon>
        <taxon>Mycenaceae</taxon>
        <taxon>Mycena</taxon>
    </lineage>
</organism>
<feature type="domain" description="Ataxin-10" evidence="7">
    <location>
        <begin position="484"/>
        <end position="566"/>
    </location>
</feature>
<evidence type="ECO:0000313" key="9">
    <source>
        <dbReference type="Proteomes" id="UP001222325"/>
    </source>
</evidence>
<evidence type="ECO:0000313" key="8">
    <source>
        <dbReference type="EMBL" id="KAJ7095906.1"/>
    </source>
</evidence>
<accession>A0AAD6XXX9</accession>
<dbReference type="InterPro" id="IPR011989">
    <property type="entry name" value="ARM-like"/>
</dbReference>
<evidence type="ECO:0000256" key="5">
    <source>
        <dbReference type="ARBA" id="ARBA00044801"/>
    </source>
</evidence>